<feature type="non-terminal residue" evidence="1">
    <location>
        <position position="274"/>
    </location>
</feature>
<accession>A0A382QGD7</accession>
<evidence type="ECO:0000313" key="1">
    <source>
        <dbReference type="EMBL" id="SVC84496.1"/>
    </source>
</evidence>
<dbReference type="EMBL" id="UINC01114291">
    <property type="protein sequence ID" value="SVC84496.1"/>
    <property type="molecule type" value="Genomic_DNA"/>
</dbReference>
<gene>
    <name evidence="1" type="ORF">METZ01_LOCUS337350</name>
</gene>
<dbReference type="AlphaFoldDB" id="A0A382QGD7"/>
<name>A0A382QGD7_9ZZZZ</name>
<protein>
    <submittedName>
        <fullName evidence="1">Uncharacterized protein</fullName>
    </submittedName>
</protein>
<organism evidence="1">
    <name type="scientific">marine metagenome</name>
    <dbReference type="NCBI Taxonomy" id="408172"/>
    <lineage>
        <taxon>unclassified sequences</taxon>
        <taxon>metagenomes</taxon>
        <taxon>ecological metagenomes</taxon>
    </lineage>
</organism>
<proteinExistence type="predicted"/>
<reference evidence="1" key="1">
    <citation type="submission" date="2018-05" db="EMBL/GenBank/DDBJ databases">
        <authorList>
            <person name="Lanie J.A."/>
            <person name="Ng W.-L."/>
            <person name="Kazmierczak K.M."/>
            <person name="Andrzejewski T.M."/>
            <person name="Davidsen T.M."/>
            <person name="Wayne K.J."/>
            <person name="Tettelin H."/>
            <person name="Glass J.I."/>
            <person name="Rusch D."/>
            <person name="Podicherti R."/>
            <person name="Tsui H.-C.T."/>
            <person name="Winkler M.E."/>
        </authorList>
    </citation>
    <scope>NUCLEOTIDE SEQUENCE</scope>
</reference>
<sequence length="274" mass="31758">MKKLLGIVVLGLLWCNLGFSIDLSDYSEDERKQYKQIKKLKEDGVTGRTFLNEKYWIKDKENFYHNIAAFHTGIEGLRLKNKTMPILGIKVGRIWSWRKGKRSKEQMAFSTIGKGAIYNGEMGMIKSKKHAWHGKEFYQITGSYENCNPQYWDFKECMHHGGSIHNESVDLKHVSRRSNGTLKKDGDEAWIHIATKPVRNILFPKNRSRKFHILQCHPGGGTITFMITYQGGKLFANTQLSKPYKNNWVIKEFDINEHNGSDEWTSITIHFVNS</sequence>